<sequence length="470" mass="51354">MSQEPSDSPAELPDVQVAPLRERVRGEIITPNHPAYDETRAIWNAMIDRRPALIARCTGTADVVACVDFARENDLEISVRGGGHNVAGKSVTEGGLLIDLSPMDGVRVDRDARTVRAGGGAELGDVDHETQVFGLATALGAVSQTGIAGLTLNGGYGHLSREYGLAADNLVSADVVTADGEVLTVSENGHEDLFWAIRGGGGNFGVVTSFEYELHEVGPEVYAFFVWFHGDDAETVFDAFREWADDAPRNAGALPFLAHIPELDEFPEPSWGEPAIALLGSFRGEIGDAEDVYAPLREAATPIADLSGPIPYETLQSMLDEDYPDGLRYYWKSVFLTDLTDEVVDIAIRYNESAPSHLSTVDVWHLGGAVADVPRDATAFWHRDKPFMLTVEANWEDESGDDANVEWARDLFDEVASLDVASGRYGNFPGFAEDPTTMLYGDNYDRLVEVKTKYDPENVFHLNQNIEPRT</sequence>
<keyword evidence="4" id="KW-0274">FAD</keyword>
<comment type="caution">
    <text evidence="7">The sequence shown here is derived from an EMBL/GenBank/DDBJ whole genome shotgun (WGS) entry which is preliminary data.</text>
</comment>
<evidence type="ECO:0000256" key="4">
    <source>
        <dbReference type="ARBA" id="ARBA00022827"/>
    </source>
</evidence>
<dbReference type="PROSITE" id="PS51387">
    <property type="entry name" value="FAD_PCMH"/>
    <property type="match status" value="1"/>
</dbReference>
<evidence type="ECO:0000313" key="8">
    <source>
        <dbReference type="Proteomes" id="UP000766550"/>
    </source>
</evidence>
<dbReference type="GO" id="GO:0016491">
    <property type="term" value="F:oxidoreductase activity"/>
    <property type="evidence" value="ECO:0007669"/>
    <property type="project" value="UniProtKB-KW"/>
</dbReference>
<comment type="cofactor">
    <cofactor evidence="1">
        <name>FAD</name>
        <dbReference type="ChEBI" id="CHEBI:57692"/>
    </cofactor>
</comment>
<dbReference type="InterPro" id="IPR016166">
    <property type="entry name" value="FAD-bd_PCMH"/>
</dbReference>
<accession>A0A8J7Y7E5</accession>
<dbReference type="Gene3D" id="3.30.465.10">
    <property type="match status" value="1"/>
</dbReference>
<dbReference type="InterPro" id="IPR012951">
    <property type="entry name" value="BBE"/>
</dbReference>
<feature type="domain" description="FAD-binding PCMH-type" evidence="6">
    <location>
        <begin position="46"/>
        <end position="217"/>
    </location>
</feature>
<protein>
    <submittedName>
        <fullName evidence="7">FAD-binding oxidoreductase</fullName>
    </submittedName>
</protein>
<dbReference type="InterPro" id="IPR006093">
    <property type="entry name" value="Oxy_OxRdtase_FAD_BS"/>
</dbReference>
<dbReference type="InterPro" id="IPR016169">
    <property type="entry name" value="FAD-bd_PCMH_sub2"/>
</dbReference>
<proteinExistence type="inferred from homology"/>
<dbReference type="InterPro" id="IPR006094">
    <property type="entry name" value="Oxid_FAD_bind_N"/>
</dbReference>
<reference evidence="7 8" key="1">
    <citation type="submission" date="2021-06" db="EMBL/GenBank/DDBJ databases">
        <title>New haloarchaea isolates fom saline soil.</title>
        <authorList>
            <person name="Duran-Viseras A."/>
            <person name="Sanchez-Porro C.S."/>
            <person name="Ventosa A."/>
        </authorList>
    </citation>
    <scope>NUCLEOTIDE SEQUENCE [LARGE SCALE GENOMIC DNA]</scope>
    <source>
        <strain evidence="7 8">JCM 183640</strain>
    </source>
</reference>
<dbReference type="OrthoDB" id="213514at2157"/>
<gene>
    <name evidence="7" type="ORF">KTS45_02495</name>
</gene>
<evidence type="ECO:0000259" key="6">
    <source>
        <dbReference type="PROSITE" id="PS51387"/>
    </source>
</evidence>
<dbReference type="Pfam" id="PF01565">
    <property type="entry name" value="FAD_binding_4"/>
    <property type="match status" value="1"/>
</dbReference>
<name>A0A8J7Y7E5_9EURY</name>
<dbReference type="EMBL" id="JAHQXF010000001">
    <property type="protein sequence ID" value="MBV0923058.1"/>
    <property type="molecule type" value="Genomic_DNA"/>
</dbReference>
<keyword evidence="5" id="KW-0560">Oxidoreductase</keyword>
<evidence type="ECO:0000313" key="7">
    <source>
        <dbReference type="EMBL" id="MBV0923058.1"/>
    </source>
</evidence>
<dbReference type="PANTHER" id="PTHR42973">
    <property type="entry name" value="BINDING OXIDOREDUCTASE, PUTATIVE (AFU_ORTHOLOGUE AFUA_1G17690)-RELATED"/>
    <property type="match status" value="1"/>
</dbReference>
<comment type="similarity">
    <text evidence="2">Belongs to the oxygen-dependent FAD-linked oxidoreductase family.</text>
</comment>
<evidence type="ECO:0000256" key="3">
    <source>
        <dbReference type="ARBA" id="ARBA00022630"/>
    </source>
</evidence>
<dbReference type="InterPro" id="IPR036318">
    <property type="entry name" value="FAD-bd_PCMH-like_sf"/>
</dbReference>
<dbReference type="Gene3D" id="3.30.43.10">
    <property type="entry name" value="Uridine Diphospho-n-acetylenolpyruvylglucosamine Reductase, domain 2"/>
    <property type="match status" value="1"/>
</dbReference>
<dbReference type="SUPFAM" id="SSF56176">
    <property type="entry name" value="FAD-binding/transporter-associated domain-like"/>
    <property type="match status" value="1"/>
</dbReference>
<dbReference type="RefSeq" id="WP_162316218.1">
    <property type="nucleotide sequence ID" value="NZ_JAHQXF010000001.1"/>
</dbReference>
<dbReference type="GO" id="GO:0071949">
    <property type="term" value="F:FAD binding"/>
    <property type="evidence" value="ECO:0007669"/>
    <property type="project" value="InterPro"/>
</dbReference>
<keyword evidence="8" id="KW-1185">Reference proteome</keyword>
<dbReference type="Gene3D" id="3.40.462.20">
    <property type="match status" value="1"/>
</dbReference>
<evidence type="ECO:0000256" key="5">
    <source>
        <dbReference type="ARBA" id="ARBA00023002"/>
    </source>
</evidence>
<evidence type="ECO:0000256" key="2">
    <source>
        <dbReference type="ARBA" id="ARBA00005466"/>
    </source>
</evidence>
<dbReference type="PROSITE" id="PS00862">
    <property type="entry name" value="OX2_COVAL_FAD"/>
    <property type="match status" value="1"/>
</dbReference>
<dbReference type="InterPro" id="IPR016167">
    <property type="entry name" value="FAD-bd_PCMH_sub1"/>
</dbReference>
<dbReference type="Pfam" id="PF08031">
    <property type="entry name" value="BBE"/>
    <property type="match status" value="1"/>
</dbReference>
<evidence type="ECO:0000256" key="1">
    <source>
        <dbReference type="ARBA" id="ARBA00001974"/>
    </source>
</evidence>
<dbReference type="AlphaFoldDB" id="A0A8J7Y7E5"/>
<dbReference type="Proteomes" id="UP000766550">
    <property type="component" value="Unassembled WGS sequence"/>
</dbReference>
<organism evidence="7 8">
    <name type="scientific">Haloarcula limicola</name>
    <dbReference type="NCBI Taxonomy" id="1429915"/>
    <lineage>
        <taxon>Archaea</taxon>
        <taxon>Methanobacteriati</taxon>
        <taxon>Methanobacteriota</taxon>
        <taxon>Stenosarchaea group</taxon>
        <taxon>Halobacteria</taxon>
        <taxon>Halobacteriales</taxon>
        <taxon>Haloarculaceae</taxon>
        <taxon>Haloarcula</taxon>
    </lineage>
</organism>
<dbReference type="InterPro" id="IPR050416">
    <property type="entry name" value="FAD-linked_Oxidoreductase"/>
</dbReference>
<keyword evidence="3" id="KW-0285">Flavoprotein</keyword>
<dbReference type="PANTHER" id="PTHR42973:SF39">
    <property type="entry name" value="FAD-BINDING PCMH-TYPE DOMAIN-CONTAINING PROTEIN"/>
    <property type="match status" value="1"/>
</dbReference>